<dbReference type="Gene3D" id="3.40.50.1820">
    <property type="entry name" value="alpha/beta hydrolase"/>
    <property type="match status" value="1"/>
</dbReference>
<reference evidence="1 2" key="1">
    <citation type="submission" date="2023-11" db="EMBL/GenBank/DDBJ databases">
        <authorList>
            <person name="Xu M."/>
            <person name="Jiang T."/>
        </authorList>
    </citation>
    <scope>NUCLEOTIDE SEQUENCE [LARGE SCALE GENOMIC DNA]</scope>
    <source>
        <strain evidence="1 2">SD</strain>
    </source>
</reference>
<dbReference type="InterPro" id="IPR029058">
    <property type="entry name" value="AB_hydrolase_fold"/>
</dbReference>
<dbReference type="Proteomes" id="UP001277761">
    <property type="component" value="Unassembled WGS sequence"/>
</dbReference>
<proteinExistence type="predicted"/>
<dbReference type="RefSeq" id="WP_319953926.1">
    <property type="nucleotide sequence ID" value="NZ_JAXAVX010000003.1"/>
</dbReference>
<evidence type="ECO:0008006" key="3">
    <source>
        <dbReference type="Google" id="ProtNLM"/>
    </source>
</evidence>
<accession>A0ABU4VL05</accession>
<organism evidence="1 2">
    <name type="scientific">Patulibacter brassicae</name>
    <dbReference type="NCBI Taxonomy" id="1705717"/>
    <lineage>
        <taxon>Bacteria</taxon>
        <taxon>Bacillati</taxon>
        <taxon>Actinomycetota</taxon>
        <taxon>Thermoleophilia</taxon>
        <taxon>Solirubrobacterales</taxon>
        <taxon>Patulibacteraceae</taxon>
        <taxon>Patulibacter</taxon>
    </lineage>
</organism>
<evidence type="ECO:0000313" key="1">
    <source>
        <dbReference type="EMBL" id="MDX8151774.1"/>
    </source>
</evidence>
<evidence type="ECO:0000313" key="2">
    <source>
        <dbReference type="Proteomes" id="UP001277761"/>
    </source>
</evidence>
<dbReference type="SUPFAM" id="SSF53474">
    <property type="entry name" value="alpha/beta-Hydrolases"/>
    <property type="match status" value="1"/>
</dbReference>
<dbReference type="EMBL" id="JAXAVX010000003">
    <property type="protein sequence ID" value="MDX8151774.1"/>
    <property type="molecule type" value="Genomic_DNA"/>
</dbReference>
<protein>
    <recommendedName>
        <fullName evidence="3">Abhydrolase domain-containing 18</fullName>
    </recommendedName>
</protein>
<keyword evidence="2" id="KW-1185">Reference proteome</keyword>
<comment type="caution">
    <text evidence="1">The sequence shown here is derived from an EMBL/GenBank/DDBJ whole genome shotgun (WGS) entry which is preliminary data.</text>
</comment>
<gene>
    <name evidence="1" type="ORF">SK069_09230</name>
</gene>
<name>A0ABU4VL05_9ACTN</name>
<sequence length="377" mass="41201">MSASSTADALPRPGDLPLLPRAAYHASVVSDYALRTGLASAIAAASLPSAIGPVAKVERRRLSFYAELAASRDADFVFVPPQGAAAVDVREGRPNGLPADGRIELLRFPSTYVARNPELRRSYARHVRNATARAQHWRHADGPRPTLLVIHGFGASPAWFNSAFFSLPRFFAEGWDVLLFTLPFHGSRRDPRAVNGLGLFAQGMAGFSEALLHAIHDLRVVLERLRGQGVPRIGVTGLSLGGYTSALLASVDRDLDFVIPNAAVTWLPPMLRAWFPASTALRAARALSGIPQDALEQALAVHSSLNYACRVPHDRRLIVAGLGDRLAPPEQSLLLWEHWGRPRLEWFAGSHVIHLGRQAYLDAMRELVQRPRSDGDR</sequence>